<dbReference type="InterPro" id="IPR040378">
    <property type="entry name" value="BASL"/>
</dbReference>
<dbReference type="PANTHER" id="PTHR33914">
    <property type="entry name" value="18S PRE-RIBOSOMAL ASSEMBLY PROTEIN GAR2-LIKE PROTEIN"/>
    <property type="match status" value="1"/>
</dbReference>
<name>A0AAP0CYY4_9ASTR</name>
<organism evidence="1 2">
    <name type="scientific">Deinandra increscens subsp. villosa</name>
    <dbReference type="NCBI Taxonomy" id="3103831"/>
    <lineage>
        <taxon>Eukaryota</taxon>
        <taxon>Viridiplantae</taxon>
        <taxon>Streptophyta</taxon>
        <taxon>Embryophyta</taxon>
        <taxon>Tracheophyta</taxon>
        <taxon>Spermatophyta</taxon>
        <taxon>Magnoliopsida</taxon>
        <taxon>eudicotyledons</taxon>
        <taxon>Gunneridae</taxon>
        <taxon>Pentapetalae</taxon>
        <taxon>asterids</taxon>
        <taxon>campanulids</taxon>
        <taxon>Asterales</taxon>
        <taxon>Asteraceae</taxon>
        <taxon>Asteroideae</taxon>
        <taxon>Heliantheae alliance</taxon>
        <taxon>Madieae</taxon>
        <taxon>Madiinae</taxon>
        <taxon>Deinandra</taxon>
    </lineage>
</organism>
<accession>A0AAP0CYY4</accession>
<comment type="caution">
    <text evidence="1">The sequence shown here is derived from an EMBL/GenBank/DDBJ whole genome shotgun (WGS) entry which is preliminary data.</text>
</comment>
<dbReference type="GO" id="GO:0009786">
    <property type="term" value="P:regulation of asymmetric cell division"/>
    <property type="evidence" value="ECO:0007669"/>
    <property type="project" value="InterPro"/>
</dbReference>
<sequence length="390" mass="44072">MSASQLLRILKTLPAGADDEISSFNTEELEASMNRTSRCTNPFLSNDNDNQVNYWNNPELESSTFGNEFTNNHEQEMFRKSPAARNVHPHSDGFRIDKHSVECELPELMVCYKDKDSEFHVKDVCINEDKDNDHEFLYNSVNVNGDEDDDMIEANLDTEFLKHEWLRSSTMACCYMDVELGSCVHNETHHYGLDKPTNSCEEKFNLSTSLQDDISTDQLTSSSMISLQPNWSLTPSNIYEDDINQHPVQGSKAEVAKRAIVGSVAEKELEKDYQLKNVTNERKMESVVDQQELASGYKVAVKDHETRYVEGEASFSMAGVISELISCSRPMPFAGGISTRSDSSAASARSFAFPTLETEYTSSPARMGKSERKRLQRHTGWRKGLLCCKF</sequence>
<dbReference type="Proteomes" id="UP001408789">
    <property type="component" value="Unassembled WGS sequence"/>
</dbReference>
<dbReference type="PANTHER" id="PTHR33914:SF2">
    <property type="entry name" value="OS02G0582100 PROTEIN"/>
    <property type="match status" value="1"/>
</dbReference>
<keyword evidence="2" id="KW-1185">Reference proteome</keyword>
<protein>
    <submittedName>
        <fullName evidence="1">Uncharacterized protein</fullName>
    </submittedName>
</protein>
<dbReference type="EMBL" id="JBCNJP010000017">
    <property type="protein sequence ID" value="KAK9064686.1"/>
    <property type="molecule type" value="Genomic_DNA"/>
</dbReference>
<dbReference type="AlphaFoldDB" id="A0AAP0CYY4"/>
<proteinExistence type="predicted"/>
<evidence type="ECO:0000313" key="1">
    <source>
        <dbReference type="EMBL" id="KAK9064686.1"/>
    </source>
</evidence>
<reference evidence="1 2" key="1">
    <citation type="submission" date="2024-04" db="EMBL/GenBank/DDBJ databases">
        <title>The reference genome of an endangered Asteraceae, Deinandra increscens subsp. villosa, native to the Central Coast of California.</title>
        <authorList>
            <person name="Guilliams M."/>
            <person name="Hasenstab-Lehman K."/>
            <person name="Meyer R."/>
            <person name="Mcevoy S."/>
        </authorList>
    </citation>
    <scope>NUCLEOTIDE SEQUENCE [LARGE SCALE GENOMIC DNA]</scope>
    <source>
        <tissue evidence="1">Leaf</tissue>
    </source>
</reference>
<gene>
    <name evidence="1" type="ORF">SSX86_016068</name>
</gene>
<evidence type="ECO:0000313" key="2">
    <source>
        <dbReference type="Proteomes" id="UP001408789"/>
    </source>
</evidence>